<protein>
    <recommendedName>
        <fullName evidence="7">Fe2OG dioxygenase domain-containing protein</fullName>
    </recommendedName>
</protein>
<dbReference type="InterPro" id="IPR005123">
    <property type="entry name" value="Oxoglu/Fe-dep_dioxygenase_dom"/>
</dbReference>
<evidence type="ECO:0000256" key="5">
    <source>
        <dbReference type="ARBA" id="ARBA00023004"/>
    </source>
</evidence>
<evidence type="ECO:0000256" key="1">
    <source>
        <dbReference type="ARBA" id="ARBA00008056"/>
    </source>
</evidence>
<keyword evidence="4 6" id="KW-0560">Oxidoreductase</keyword>
<dbReference type="SUPFAM" id="SSF51197">
    <property type="entry name" value="Clavaminate synthase-like"/>
    <property type="match status" value="1"/>
</dbReference>
<dbReference type="GO" id="GO:0051213">
    <property type="term" value="F:dioxygenase activity"/>
    <property type="evidence" value="ECO:0007669"/>
    <property type="project" value="UniProtKB-ARBA"/>
</dbReference>
<evidence type="ECO:0000256" key="6">
    <source>
        <dbReference type="RuleBase" id="RU003682"/>
    </source>
</evidence>
<sequence length="382" mass="43231">MDVSVDQGNLVHSVLNHDRMKELKAFDDMKVGVKGLADAGMVKIPKIFVRPPVELAEELNCRHTHIQVPVIDFTGIQRDDRRKEIVEEVRIASEKLGFFQVVNHGIPLSVLEKMIDGIRLFHEQDVEVKKQFYTRDRTRKAIFNSNFDLYQSRTANWRDTLSMILQASDHLDPNELPATCREAVMDYTKDVKKLGDTLFELLSEGLGLKPDHLRTMECVNGCNIYGHYYPACPEPELTLGLTEHSDPGFLTILLQNQINGLQVLYENQWVDVLPIPGGLVVNIGGLLQMISNSRYTSNVHRVIARSVGPRISVASFFSGHVAAPKLYGPIKELISEENPPLYRDVLYNEYAASDFTKRTATNMEKAWYIAAEDMNVADQDES</sequence>
<dbReference type="EMBL" id="CM018031">
    <property type="protein sequence ID" value="KAA8548791.1"/>
    <property type="molecule type" value="Genomic_DNA"/>
</dbReference>
<dbReference type="GO" id="GO:0031418">
    <property type="term" value="F:L-ascorbic acid binding"/>
    <property type="evidence" value="ECO:0007669"/>
    <property type="project" value="UniProtKB-KW"/>
</dbReference>
<dbReference type="Gene3D" id="2.60.120.330">
    <property type="entry name" value="B-lactam Antibiotic, Isopenicillin N Synthase, Chain"/>
    <property type="match status" value="1"/>
</dbReference>
<comment type="similarity">
    <text evidence="1 6">Belongs to the iron/ascorbate-dependent oxidoreductase family.</text>
</comment>
<dbReference type="Pfam" id="PF03171">
    <property type="entry name" value="2OG-FeII_Oxy"/>
    <property type="match status" value="1"/>
</dbReference>
<dbReference type="OrthoDB" id="288590at2759"/>
<organism evidence="8 9">
    <name type="scientific">Nyssa sinensis</name>
    <dbReference type="NCBI Taxonomy" id="561372"/>
    <lineage>
        <taxon>Eukaryota</taxon>
        <taxon>Viridiplantae</taxon>
        <taxon>Streptophyta</taxon>
        <taxon>Embryophyta</taxon>
        <taxon>Tracheophyta</taxon>
        <taxon>Spermatophyta</taxon>
        <taxon>Magnoliopsida</taxon>
        <taxon>eudicotyledons</taxon>
        <taxon>Gunneridae</taxon>
        <taxon>Pentapetalae</taxon>
        <taxon>asterids</taxon>
        <taxon>Cornales</taxon>
        <taxon>Nyssaceae</taxon>
        <taxon>Nyssa</taxon>
    </lineage>
</organism>
<evidence type="ECO:0000256" key="4">
    <source>
        <dbReference type="ARBA" id="ARBA00023002"/>
    </source>
</evidence>
<dbReference type="AlphaFoldDB" id="A0A5J5C5B7"/>
<keyword evidence="2 6" id="KW-0479">Metal-binding</keyword>
<feature type="domain" description="Fe2OG dioxygenase" evidence="7">
    <location>
        <begin position="218"/>
        <end position="319"/>
    </location>
</feature>
<evidence type="ECO:0000313" key="8">
    <source>
        <dbReference type="EMBL" id="KAA8548791.1"/>
    </source>
</evidence>
<keyword evidence="3" id="KW-0847">Vitamin C</keyword>
<dbReference type="InterPro" id="IPR026992">
    <property type="entry name" value="DIOX_N"/>
</dbReference>
<dbReference type="Pfam" id="PF14226">
    <property type="entry name" value="DIOX_N"/>
    <property type="match status" value="1"/>
</dbReference>
<evidence type="ECO:0000313" key="9">
    <source>
        <dbReference type="Proteomes" id="UP000325577"/>
    </source>
</evidence>
<dbReference type="FunFam" id="2.60.120.330:FF:000005">
    <property type="entry name" value="1-aminocyclopropane-1-carboxylate oxidase homolog 1"/>
    <property type="match status" value="1"/>
</dbReference>
<name>A0A5J5C5B7_9ASTE</name>
<accession>A0A5J5C5B7</accession>
<dbReference type="PANTHER" id="PTHR10209:SF429">
    <property type="entry name" value="1-AMINOCYCLOPROPANE-1-CARBOXYLATE OXIDASE HOMOLOG 1-LIKE"/>
    <property type="match status" value="1"/>
</dbReference>
<dbReference type="GO" id="GO:0016705">
    <property type="term" value="F:oxidoreductase activity, acting on paired donors, with incorporation or reduction of molecular oxygen"/>
    <property type="evidence" value="ECO:0007669"/>
    <property type="project" value="UniProtKB-ARBA"/>
</dbReference>
<gene>
    <name evidence="8" type="ORF">F0562_000475</name>
</gene>
<evidence type="ECO:0000259" key="7">
    <source>
        <dbReference type="PROSITE" id="PS51471"/>
    </source>
</evidence>
<proteinExistence type="inferred from homology"/>
<keyword evidence="5 6" id="KW-0408">Iron</keyword>
<dbReference type="GO" id="GO:0046872">
    <property type="term" value="F:metal ion binding"/>
    <property type="evidence" value="ECO:0007669"/>
    <property type="project" value="UniProtKB-KW"/>
</dbReference>
<dbReference type="InterPro" id="IPR027443">
    <property type="entry name" value="IPNS-like_sf"/>
</dbReference>
<reference evidence="8 9" key="1">
    <citation type="submission" date="2019-09" db="EMBL/GenBank/DDBJ databases">
        <title>A chromosome-level genome assembly of the Chinese tupelo Nyssa sinensis.</title>
        <authorList>
            <person name="Yang X."/>
            <person name="Kang M."/>
            <person name="Yang Y."/>
            <person name="Xiong H."/>
            <person name="Wang M."/>
            <person name="Zhang Z."/>
            <person name="Wang Z."/>
            <person name="Wu H."/>
            <person name="Ma T."/>
            <person name="Liu J."/>
            <person name="Xi Z."/>
        </authorList>
    </citation>
    <scope>NUCLEOTIDE SEQUENCE [LARGE SCALE GENOMIC DNA]</scope>
    <source>
        <strain evidence="8">J267</strain>
        <tissue evidence="8">Leaf</tissue>
    </source>
</reference>
<dbReference type="InterPro" id="IPR044861">
    <property type="entry name" value="IPNS-like_FE2OG_OXY"/>
</dbReference>
<evidence type="ECO:0000256" key="3">
    <source>
        <dbReference type="ARBA" id="ARBA00022896"/>
    </source>
</evidence>
<dbReference type="Proteomes" id="UP000325577">
    <property type="component" value="Linkage Group LG0"/>
</dbReference>
<evidence type="ECO:0000256" key="2">
    <source>
        <dbReference type="ARBA" id="ARBA00022723"/>
    </source>
</evidence>
<dbReference type="PROSITE" id="PS51471">
    <property type="entry name" value="FE2OG_OXY"/>
    <property type="match status" value="1"/>
</dbReference>
<dbReference type="PANTHER" id="PTHR10209">
    <property type="entry name" value="OXIDOREDUCTASE, 2OG-FE II OXYGENASE FAMILY PROTEIN"/>
    <property type="match status" value="1"/>
</dbReference>
<keyword evidence="9" id="KW-1185">Reference proteome</keyword>